<protein>
    <submittedName>
        <fullName evidence="2">Uncharacterized protein</fullName>
    </submittedName>
</protein>
<dbReference type="InterPro" id="IPR007849">
    <property type="entry name" value="ATP10"/>
</dbReference>
<dbReference type="Proteomes" id="UP000199727">
    <property type="component" value="Unassembled WGS sequence"/>
</dbReference>
<evidence type="ECO:0000256" key="1">
    <source>
        <dbReference type="SAM" id="MobiDB-lite"/>
    </source>
</evidence>
<evidence type="ECO:0000313" key="2">
    <source>
        <dbReference type="EMBL" id="OXG19998.1"/>
    </source>
</evidence>
<dbReference type="EMBL" id="AMKT01000049">
    <property type="protein sequence ID" value="OXG19998.1"/>
    <property type="molecule type" value="Genomic_DNA"/>
</dbReference>
<dbReference type="PANTHER" id="PTHR28106:SF1">
    <property type="entry name" value="MITOCHONDRIAL ATPASE COMPLEX SUBUNIT ATP10"/>
    <property type="match status" value="1"/>
</dbReference>
<gene>
    <name evidence="2" type="ORF">C361_04060</name>
</gene>
<dbReference type="PANTHER" id="PTHR28106">
    <property type="entry name" value="MITOCHONDRIAL ATPASE COMPLEX SUBUNIT ATP10"/>
    <property type="match status" value="1"/>
</dbReference>
<feature type="region of interest" description="Disordered" evidence="1">
    <location>
        <begin position="1"/>
        <end position="81"/>
    </location>
</feature>
<accession>A0A854QFV7</accession>
<comment type="caution">
    <text evidence="2">The sequence shown here is derived from an EMBL/GenBank/DDBJ whole genome shotgun (WGS) entry which is preliminary data.</text>
</comment>
<organism evidence="2 3">
    <name type="scientific">Cryptococcus neoformans Tu259-1</name>
    <dbReference type="NCBI Taxonomy" id="1230072"/>
    <lineage>
        <taxon>Eukaryota</taxon>
        <taxon>Fungi</taxon>
        <taxon>Dikarya</taxon>
        <taxon>Basidiomycota</taxon>
        <taxon>Agaricomycotina</taxon>
        <taxon>Tremellomycetes</taxon>
        <taxon>Tremellales</taxon>
        <taxon>Cryptococcaceae</taxon>
        <taxon>Cryptococcus</taxon>
        <taxon>Cryptococcus neoformans species complex</taxon>
    </lineage>
</organism>
<dbReference type="Pfam" id="PF05176">
    <property type="entry name" value="ATP-synt_10"/>
    <property type="match status" value="1"/>
</dbReference>
<reference evidence="2 3" key="1">
    <citation type="submission" date="2017-06" db="EMBL/GenBank/DDBJ databases">
        <title>Global population genomics of the pathogenic fungus Cryptococcus neoformans var. grubii.</title>
        <authorList>
            <person name="Cuomo C."/>
            <person name="Litvintseva A."/>
            <person name="Chen Y."/>
            <person name="Young S."/>
            <person name="Zeng Q."/>
            <person name="Chapman S."/>
            <person name="Gujja S."/>
            <person name="Saif S."/>
            <person name="Birren B."/>
        </authorList>
    </citation>
    <scope>NUCLEOTIDE SEQUENCE [LARGE SCALE GENOMIC DNA]</scope>
    <source>
        <strain evidence="2 3">Tu259-1</strain>
    </source>
</reference>
<name>A0A854QFV7_CRYNE</name>
<evidence type="ECO:0000313" key="3">
    <source>
        <dbReference type="Proteomes" id="UP000199727"/>
    </source>
</evidence>
<dbReference type="GO" id="GO:0005743">
    <property type="term" value="C:mitochondrial inner membrane"/>
    <property type="evidence" value="ECO:0007669"/>
    <property type="project" value="TreeGrafter"/>
</dbReference>
<dbReference type="GO" id="GO:0033615">
    <property type="term" value="P:mitochondrial proton-transporting ATP synthase complex assembly"/>
    <property type="evidence" value="ECO:0007669"/>
    <property type="project" value="TreeGrafter"/>
</dbReference>
<dbReference type="AlphaFoldDB" id="A0A854QFV7"/>
<dbReference type="OrthoDB" id="17089at2759"/>
<sequence length="314" mass="33824">MPPRLPFQPRALRAASITPLAGPSRLLATAPPTNSKPKGKSPASGDIPPLQRPPGTHIKPTSSPKSWQQKKDEMLDDDRAKAKRKALLHEAKQGYFHDYNQARTARGGKLWIAPNVLIREDKANYFPDISGKSLLGKNVHTTDVFKGKATLVTVISTRLSEEHVRSFVQPVLEDLEGHPDFQYLTINHQPNALKSLLVSFFTSSLKRIVPEHQWPTYLISTGSWSPIDVIQPLGLGNSLLGYVFLVDHNAKVRWAACGLATEDEVKSFRRAAAVLVGRMKGGVGAGAVAGAGAGSEMGGKAVEGVVGPALSGSH</sequence>
<proteinExistence type="predicted"/>
<feature type="compositionally biased region" description="Basic and acidic residues" evidence="1">
    <location>
        <begin position="69"/>
        <end position="80"/>
    </location>
</feature>